<reference evidence="1 2" key="1">
    <citation type="journal article" date="2019" name="Int. J. Syst. Evol. Microbiol.">
        <title>The Global Catalogue of Microorganisms (GCM) 10K type strain sequencing project: providing services to taxonomists for standard genome sequencing and annotation.</title>
        <authorList>
            <consortium name="The Broad Institute Genomics Platform"/>
            <consortium name="The Broad Institute Genome Sequencing Center for Infectious Disease"/>
            <person name="Wu L."/>
            <person name="Ma J."/>
        </authorList>
    </citation>
    <scope>NUCLEOTIDE SEQUENCE [LARGE SCALE GENOMIC DNA]</scope>
    <source>
        <strain evidence="1 2">JCM 10671</strain>
    </source>
</reference>
<evidence type="ECO:0000313" key="1">
    <source>
        <dbReference type="EMBL" id="GAA0627891.1"/>
    </source>
</evidence>
<dbReference type="InterPro" id="IPR001753">
    <property type="entry name" value="Enoyl-CoA_hydra/iso"/>
</dbReference>
<dbReference type="EMBL" id="BAAAHE010000030">
    <property type="protein sequence ID" value="GAA0627891.1"/>
    <property type="molecule type" value="Genomic_DNA"/>
</dbReference>
<accession>A0ABN1H3A3</accession>
<name>A0ABN1H3A3_9ACTN</name>
<organism evidence="1 2">
    <name type="scientific">Sporichthya brevicatena</name>
    <dbReference type="NCBI Taxonomy" id="171442"/>
    <lineage>
        <taxon>Bacteria</taxon>
        <taxon>Bacillati</taxon>
        <taxon>Actinomycetota</taxon>
        <taxon>Actinomycetes</taxon>
        <taxon>Sporichthyales</taxon>
        <taxon>Sporichthyaceae</taxon>
        <taxon>Sporichthya</taxon>
    </lineage>
</organism>
<proteinExistence type="predicted"/>
<dbReference type="Pfam" id="PF00378">
    <property type="entry name" value="ECH_1"/>
    <property type="match status" value="1"/>
</dbReference>
<sequence length="258" mass="27358">MIDPTGYRHVELDARNNGVLVARLNRPERLNAINDRLHHELARLTYDVDLDPDVDVLVLTGAGRAFTAGGDLHEPMDTTPTAATYKIGRQVVDNLLALDKPVIAAVNGPARGLGVTLALLCDVVYAHRGATFADTHALIGAGAGDGAQLVWPLLAGPNWAKYYLMTGETVSAEDAHRLGLVNFVVDGDVEAAAVELADRLAAGNQRAIRASKVAVNAQMRALAAWVVPYGLVAGQVTPDHTPHWPDARPQSGRAPVPG</sequence>
<protein>
    <submittedName>
        <fullName evidence="1">Enoyl-CoA hydratase/isomerase family protein</fullName>
    </submittedName>
</protein>
<dbReference type="CDD" id="cd06558">
    <property type="entry name" value="crotonase-like"/>
    <property type="match status" value="1"/>
</dbReference>
<comment type="caution">
    <text evidence="1">The sequence shown here is derived from an EMBL/GenBank/DDBJ whole genome shotgun (WGS) entry which is preliminary data.</text>
</comment>
<dbReference type="InterPro" id="IPR029045">
    <property type="entry name" value="ClpP/crotonase-like_dom_sf"/>
</dbReference>
<gene>
    <name evidence="1" type="ORF">GCM10009547_34370</name>
</gene>
<dbReference type="SUPFAM" id="SSF52096">
    <property type="entry name" value="ClpP/crotonase"/>
    <property type="match status" value="1"/>
</dbReference>
<dbReference type="PANTHER" id="PTHR43459:SF3">
    <property type="entry name" value="ENOYL-COA HYDRATASE ECHA15 (ENOYL HYDRASE) (UNSATURATED ACYL-COA HYDRATASE) (CROTONASE)-RELATED"/>
    <property type="match status" value="1"/>
</dbReference>
<evidence type="ECO:0000313" key="2">
    <source>
        <dbReference type="Proteomes" id="UP001500957"/>
    </source>
</evidence>
<dbReference type="RefSeq" id="WP_344606975.1">
    <property type="nucleotide sequence ID" value="NZ_BAAAHE010000030.1"/>
</dbReference>
<dbReference type="PANTHER" id="PTHR43459">
    <property type="entry name" value="ENOYL-COA HYDRATASE"/>
    <property type="match status" value="1"/>
</dbReference>
<dbReference type="Gene3D" id="3.90.226.10">
    <property type="entry name" value="2-enoyl-CoA Hydratase, Chain A, domain 1"/>
    <property type="match status" value="1"/>
</dbReference>
<dbReference type="Proteomes" id="UP001500957">
    <property type="component" value="Unassembled WGS sequence"/>
</dbReference>
<keyword evidence="2" id="KW-1185">Reference proteome</keyword>